<reference evidence="1" key="1">
    <citation type="submission" date="2022-06" db="EMBL/GenBank/DDBJ databases">
        <title>Whole genome shotgun sequencing (WGS) of Rathayibacter sp. ZW T2_19, isolated from stored onions (Allium cepa).</title>
        <authorList>
            <person name="Stoll D.A."/>
            <person name="Huch M."/>
        </authorList>
    </citation>
    <scope>NUCLEOTIDE SEQUENCE</scope>
    <source>
        <strain evidence="1">ZW T2_19</strain>
    </source>
</reference>
<name>A0A9X2DV46_9MICO</name>
<dbReference type="GO" id="GO:0004658">
    <property type="term" value="F:propionyl-CoA carboxylase activity"/>
    <property type="evidence" value="ECO:0007669"/>
    <property type="project" value="InterPro"/>
</dbReference>
<dbReference type="GO" id="GO:0003989">
    <property type="term" value="F:acetyl-CoA carboxylase activity"/>
    <property type="evidence" value="ECO:0007669"/>
    <property type="project" value="InterPro"/>
</dbReference>
<sequence length="73" mass="7359">MSAQDSSPSVVISTPGLGDREIAAVTAVVTALAAQAGEAPEESAELVSGWNDRSNAVRAPLHPGPGAWRSFSG</sequence>
<protein>
    <submittedName>
        <fullName evidence="1">Acyl-CoA carboxylase subunit epsilon</fullName>
    </submittedName>
</protein>
<organism evidence="1 2">
    <name type="scientific">Rathayibacter rubneri</name>
    <dbReference type="NCBI Taxonomy" id="2950106"/>
    <lineage>
        <taxon>Bacteria</taxon>
        <taxon>Bacillati</taxon>
        <taxon>Actinomycetota</taxon>
        <taxon>Actinomycetes</taxon>
        <taxon>Micrococcales</taxon>
        <taxon>Microbacteriaceae</taxon>
        <taxon>Rathayibacter</taxon>
    </lineage>
</organism>
<proteinExistence type="predicted"/>
<dbReference type="RefSeq" id="WP_251944173.1">
    <property type="nucleotide sequence ID" value="NZ_JAMRYM010000011.1"/>
</dbReference>
<dbReference type="AlphaFoldDB" id="A0A9X2DV46"/>
<dbReference type="Proteomes" id="UP001155240">
    <property type="component" value="Unassembled WGS sequence"/>
</dbReference>
<evidence type="ECO:0000313" key="1">
    <source>
        <dbReference type="EMBL" id="MCM6761747.1"/>
    </source>
</evidence>
<gene>
    <name evidence="1" type="ORF">NB037_04875</name>
</gene>
<dbReference type="InterPro" id="IPR032716">
    <property type="entry name" value="ACC_epsilon"/>
</dbReference>
<comment type="caution">
    <text evidence="1">The sequence shown here is derived from an EMBL/GenBank/DDBJ whole genome shotgun (WGS) entry which is preliminary data.</text>
</comment>
<evidence type="ECO:0000313" key="2">
    <source>
        <dbReference type="Proteomes" id="UP001155240"/>
    </source>
</evidence>
<keyword evidence="2" id="KW-1185">Reference proteome</keyword>
<dbReference type="EMBL" id="JAMRYM010000011">
    <property type="protein sequence ID" value="MCM6761747.1"/>
    <property type="molecule type" value="Genomic_DNA"/>
</dbReference>
<dbReference type="Pfam" id="PF13822">
    <property type="entry name" value="ACC_epsilon"/>
    <property type="match status" value="1"/>
</dbReference>
<accession>A0A9X2DV46</accession>